<dbReference type="STRING" id="35722.A0A0B7N3I2"/>
<dbReference type="Pfam" id="PF05773">
    <property type="entry name" value="RWD"/>
    <property type="match status" value="1"/>
</dbReference>
<evidence type="ECO:0000256" key="7">
    <source>
        <dbReference type="SAM" id="MobiDB-lite"/>
    </source>
</evidence>
<organism evidence="9 10">
    <name type="scientific">Parasitella parasitica</name>
    <dbReference type="NCBI Taxonomy" id="35722"/>
    <lineage>
        <taxon>Eukaryota</taxon>
        <taxon>Fungi</taxon>
        <taxon>Fungi incertae sedis</taxon>
        <taxon>Mucoromycota</taxon>
        <taxon>Mucoromycotina</taxon>
        <taxon>Mucoromycetes</taxon>
        <taxon>Mucorales</taxon>
        <taxon>Mucorineae</taxon>
        <taxon>Mucoraceae</taxon>
        <taxon>Parasitella</taxon>
    </lineage>
</organism>
<keyword evidence="10" id="KW-1185">Reference proteome</keyword>
<dbReference type="EMBL" id="LN722152">
    <property type="protein sequence ID" value="CEP09639.1"/>
    <property type="molecule type" value="Genomic_DNA"/>
</dbReference>
<evidence type="ECO:0000313" key="10">
    <source>
        <dbReference type="Proteomes" id="UP000054107"/>
    </source>
</evidence>
<dbReference type="InterPro" id="IPR016135">
    <property type="entry name" value="UBQ-conjugating_enzyme/RWD"/>
</dbReference>
<keyword evidence="5" id="KW-0810">Translation regulation</keyword>
<keyword evidence="4" id="KW-0678">Repressor</keyword>
<dbReference type="Pfam" id="PF01205">
    <property type="entry name" value="Impact_N"/>
    <property type="match status" value="1"/>
</dbReference>
<dbReference type="Proteomes" id="UP000054107">
    <property type="component" value="Unassembled WGS sequence"/>
</dbReference>
<dbReference type="InterPro" id="IPR036956">
    <property type="entry name" value="Impact_N_sf"/>
</dbReference>
<comment type="similarity">
    <text evidence="2">Belongs to the IMPACT family.</text>
</comment>
<gene>
    <name evidence="9" type="primary">PARPA_03189.1 scaffold 7172</name>
</gene>
<proteinExistence type="inferred from homology"/>
<dbReference type="GO" id="GO:0006446">
    <property type="term" value="P:regulation of translational initiation"/>
    <property type="evidence" value="ECO:0007669"/>
    <property type="project" value="TreeGrafter"/>
</dbReference>
<feature type="region of interest" description="Disordered" evidence="7">
    <location>
        <begin position="179"/>
        <end position="211"/>
    </location>
</feature>
<evidence type="ECO:0000256" key="3">
    <source>
        <dbReference type="ARBA" id="ARBA00022490"/>
    </source>
</evidence>
<name>A0A0B7N3I2_9FUNG</name>
<comment type="subcellular location">
    <subcellularLocation>
        <location evidence="1">Cytoplasm</location>
    </subcellularLocation>
</comment>
<evidence type="ECO:0000256" key="6">
    <source>
        <dbReference type="ARBA" id="ARBA00023016"/>
    </source>
</evidence>
<keyword evidence="3" id="KW-0963">Cytoplasm</keyword>
<evidence type="ECO:0000256" key="4">
    <source>
        <dbReference type="ARBA" id="ARBA00022491"/>
    </source>
</evidence>
<dbReference type="InterPro" id="IPR023582">
    <property type="entry name" value="Impact"/>
</dbReference>
<dbReference type="GO" id="GO:0005737">
    <property type="term" value="C:cytoplasm"/>
    <property type="evidence" value="ECO:0007669"/>
    <property type="project" value="UniProtKB-SubCell"/>
</dbReference>
<dbReference type="GO" id="GO:0140469">
    <property type="term" value="P:GCN2-mediated signaling"/>
    <property type="evidence" value="ECO:0007669"/>
    <property type="project" value="TreeGrafter"/>
</dbReference>
<feature type="compositionally biased region" description="Basic and acidic residues" evidence="7">
    <location>
        <begin position="185"/>
        <end position="196"/>
    </location>
</feature>
<accession>A0A0B7N3I2</accession>
<dbReference type="PANTHER" id="PTHR16301">
    <property type="entry name" value="IMPACT-RELATED"/>
    <property type="match status" value="1"/>
</dbReference>
<evidence type="ECO:0000256" key="2">
    <source>
        <dbReference type="ARBA" id="ARBA00007665"/>
    </source>
</evidence>
<dbReference type="Gene3D" id="3.30.230.30">
    <property type="entry name" value="Impact, N-terminal domain"/>
    <property type="match status" value="1"/>
</dbReference>
<evidence type="ECO:0000259" key="8">
    <source>
        <dbReference type="PROSITE" id="PS50908"/>
    </source>
</evidence>
<feature type="domain" description="RWD" evidence="8">
    <location>
        <begin position="15"/>
        <end position="124"/>
    </location>
</feature>
<dbReference type="SUPFAM" id="SSF54211">
    <property type="entry name" value="Ribosomal protein S5 domain 2-like"/>
    <property type="match status" value="1"/>
</dbReference>
<reference evidence="9 10" key="1">
    <citation type="submission" date="2014-09" db="EMBL/GenBank/DDBJ databases">
        <authorList>
            <person name="Ellenberger Sabrina"/>
        </authorList>
    </citation>
    <scope>NUCLEOTIDE SEQUENCE [LARGE SCALE GENOMIC DNA]</scope>
    <source>
        <strain evidence="9 10">CBS 412.66</strain>
    </source>
</reference>
<dbReference type="PANTHER" id="PTHR16301:SF25">
    <property type="entry name" value="PROTEIN IMPACT"/>
    <property type="match status" value="1"/>
</dbReference>
<dbReference type="InterPro" id="IPR020568">
    <property type="entry name" value="Ribosomal_Su5_D2-typ_SF"/>
</dbReference>
<sequence>MNEEQELENRELQDEEMMALEAIFPEAFEKDTASANAFKYTLNLDQDEPDLRSPRKVVLRFFLPPTYPNQDMPVYELSSIYCGTKKIDDNMLDEIDAGFQSLFHPTEVVLFEWISWLRDYLEQRVERQANEEQNDVELTQSMHQLDIDTEKNKSKNKDEDEDEAFDYNPEDYVYKKPLAANQQQDGKEDEAHDRPTVRSLMTPNKYHTETPPPIFTSEALLDRKSSFVAHVATVHNVHEVKVVVSHLLQTKKIAKATHNILAYRITMPDGKVLQDNDDDGESAAGGRLSHLMQILEVENVVVVVTRWFGGIHLGPDRFKDINNVARTALDDCGYIKDKNVKGIGTTKYISKVPDESVDIGLIQASEVSKLRFLTGCFCPSQTMSIFS</sequence>
<dbReference type="CDD" id="cd23821">
    <property type="entry name" value="RWD_IMPACT"/>
    <property type="match status" value="1"/>
</dbReference>
<keyword evidence="6" id="KW-0346">Stress response</keyword>
<evidence type="ECO:0000256" key="1">
    <source>
        <dbReference type="ARBA" id="ARBA00004496"/>
    </source>
</evidence>
<dbReference type="InterPro" id="IPR001498">
    <property type="entry name" value="Impact_N"/>
</dbReference>
<dbReference type="PROSITE" id="PS50908">
    <property type="entry name" value="RWD"/>
    <property type="match status" value="1"/>
</dbReference>
<evidence type="ECO:0000256" key="5">
    <source>
        <dbReference type="ARBA" id="ARBA00022845"/>
    </source>
</evidence>
<dbReference type="SUPFAM" id="SSF54495">
    <property type="entry name" value="UBC-like"/>
    <property type="match status" value="1"/>
</dbReference>
<dbReference type="SMART" id="SM00591">
    <property type="entry name" value="RWD"/>
    <property type="match status" value="1"/>
</dbReference>
<dbReference type="InterPro" id="IPR006575">
    <property type="entry name" value="RWD_dom"/>
</dbReference>
<feature type="region of interest" description="Disordered" evidence="7">
    <location>
        <begin position="131"/>
        <end position="167"/>
    </location>
</feature>
<dbReference type="Gene3D" id="3.10.110.10">
    <property type="entry name" value="Ubiquitin Conjugating Enzyme"/>
    <property type="match status" value="1"/>
</dbReference>
<feature type="compositionally biased region" description="Basic and acidic residues" evidence="7">
    <location>
        <begin position="145"/>
        <end position="158"/>
    </location>
</feature>
<dbReference type="OrthoDB" id="69641at2759"/>
<evidence type="ECO:0000313" key="9">
    <source>
        <dbReference type="EMBL" id="CEP09639.1"/>
    </source>
</evidence>
<dbReference type="AlphaFoldDB" id="A0A0B7N3I2"/>
<protein>
    <recommendedName>
        <fullName evidence="8">RWD domain-containing protein</fullName>
    </recommendedName>
</protein>